<dbReference type="SUPFAM" id="SSF46626">
    <property type="entry name" value="Cytochrome c"/>
    <property type="match status" value="1"/>
</dbReference>
<evidence type="ECO:0000313" key="5">
    <source>
        <dbReference type="EMBL" id="SVA50970.1"/>
    </source>
</evidence>
<dbReference type="PANTHER" id="PTHR40394:SF2">
    <property type="entry name" value="QUINOL:CYTOCHROME C OXIDOREDUCTASE MEMBRANE PROTEIN"/>
    <property type="match status" value="1"/>
</dbReference>
<feature type="domain" description="Cytochrome c" evidence="4">
    <location>
        <begin position="121"/>
        <end position="211"/>
    </location>
</feature>
<dbReference type="PROSITE" id="PS51007">
    <property type="entry name" value="CYTC"/>
    <property type="match status" value="1"/>
</dbReference>
<dbReference type="GO" id="GO:0020037">
    <property type="term" value="F:heme binding"/>
    <property type="evidence" value="ECO:0007669"/>
    <property type="project" value="InterPro"/>
</dbReference>
<sequence>MSLFFCISALLLLSAGSVMAMEQYPYFDPQKGYQIKNDARPWFDGKDYPFFREMYDGKHLKPQEEGSYIKYPEQSVPVKVVLGKVVKIYDPFIPAVYGDGAGVKGNPREFFPKIPTQATPDSLKRGKVLYNTYCAVCHGEDGLSQTIVVEKGVPAPPITGFFQIPTATSHLYNKIKYGSFFQVPRGYMPSYGAQTSVRDRWDMVNYMMSDWFGK</sequence>
<accession>A0A381WEL3</accession>
<protein>
    <recommendedName>
        <fullName evidence="4">Cytochrome c domain-containing protein</fullName>
    </recommendedName>
</protein>
<gene>
    <name evidence="5" type="ORF">METZ01_LOCUS103824</name>
</gene>
<name>A0A381WEL3_9ZZZZ</name>
<dbReference type="Pfam" id="PF13442">
    <property type="entry name" value="Cytochrome_CBB3"/>
    <property type="match status" value="1"/>
</dbReference>
<dbReference type="PANTHER" id="PTHR40394">
    <property type="entry name" value="LIPOPROTEIN-RELATED"/>
    <property type="match status" value="1"/>
</dbReference>
<dbReference type="GO" id="GO:0009055">
    <property type="term" value="F:electron transfer activity"/>
    <property type="evidence" value="ECO:0007669"/>
    <property type="project" value="InterPro"/>
</dbReference>
<evidence type="ECO:0000256" key="1">
    <source>
        <dbReference type="ARBA" id="ARBA00022617"/>
    </source>
</evidence>
<evidence type="ECO:0000256" key="3">
    <source>
        <dbReference type="ARBA" id="ARBA00023004"/>
    </source>
</evidence>
<keyword evidence="2" id="KW-0479">Metal-binding</keyword>
<proteinExistence type="predicted"/>
<keyword evidence="3" id="KW-0408">Iron</keyword>
<evidence type="ECO:0000259" key="4">
    <source>
        <dbReference type="PROSITE" id="PS51007"/>
    </source>
</evidence>
<dbReference type="AlphaFoldDB" id="A0A381WEL3"/>
<dbReference type="EMBL" id="UINC01011569">
    <property type="protein sequence ID" value="SVA50970.1"/>
    <property type="molecule type" value="Genomic_DNA"/>
</dbReference>
<dbReference type="InterPro" id="IPR036909">
    <property type="entry name" value="Cyt_c-like_dom_sf"/>
</dbReference>
<keyword evidence="1" id="KW-0349">Heme</keyword>
<reference evidence="5" key="1">
    <citation type="submission" date="2018-05" db="EMBL/GenBank/DDBJ databases">
        <authorList>
            <person name="Lanie J.A."/>
            <person name="Ng W.-L."/>
            <person name="Kazmierczak K.M."/>
            <person name="Andrzejewski T.M."/>
            <person name="Davidsen T.M."/>
            <person name="Wayne K.J."/>
            <person name="Tettelin H."/>
            <person name="Glass J.I."/>
            <person name="Rusch D."/>
            <person name="Podicherti R."/>
            <person name="Tsui H.-C.T."/>
            <person name="Winkler M.E."/>
        </authorList>
    </citation>
    <scope>NUCLEOTIDE SEQUENCE</scope>
</reference>
<dbReference type="InterPro" id="IPR009056">
    <property type="entry name" value="Cyt_c-like_dom"/>
</dbReference>
<evidence type="ECO:0000256" key="2">
    <source>
        <dbReference type="ARBA" id="ARBA00022723"/>
    </source>
</evidence>
<dbReference type="Gene3D" id="1.10.760.10">
    <property type="entry name" value="Cytochrome c-like domain"/>
    <property type="match status" value="1"/>
</dbReference>
<organism evidence="5">
    <name type="scientific">marine metagenome</name>
    <dbReference type="NCBI Taxonomy" id="408172"/>
    <lineage>
        <taxon>unclassified sequences</taxon>
        <taxon>metagenomes</taxon>
        <taxon>ecological metagenomes</taxon>
    </lineage>
</organism>
<dbReference type="GO" id="GO:0046872">
    <property type="term" value="F:metal ion binding"/>
    <property type="evidence" value="ECO:0007669"/>
    <property type="project" value="UniProtKB-KW"/>
</dbReference>